<feature type="compositionally biased region" description="Basic residues" evidence="1">
    <location>
        <begin position="280"/>
        <end position="301"/>
    </location>
</feature>
<keyword evidence="3" id="KW-1185">Reference proteome</keyword>
<feature type="compositionally biased region" description="Polar residues" evidence="1">
    <location>
        <begin position="269"/>
        <end position="278"/>
    </location>
</feature>
<feature type="compositionally biased region" description="Low complexity" evidence="1">
    <location>
        <begin position="224"/>
        <end position="233"/>
    </location>
</feature>
<dbReference type="STRING" id="1077348.A0A2G8SPD1"/>
<dbReference type="Proteomes" id="UP000230002">
    <property type="component" value="Unassembled WGS sequence"/>
</dbReference>
<evidence type="ECO:0000313" key="3">
    <source>
        <dbReference type="Proteomes" id="UP000230002"/>
    </source>
</evidence>
<gene>
    <name evidence="2" type="ORF">GSI_02354</name>
</gene>
<feature type="compositionally biased region" description="Low complexity" evidence="1">
    <location>
        <begin position="316"/>
        <end position="333"/>
    </location>
</feature>
<dbReference type="EMBL" id="AYKW01000003">
    <property type="protein sequence ID" value="PIL35626.1"/>
    <property type="molecule type" value="Genomic_DNA"/>
</dbReference>
<proteinExistence type="predicted"/>
<evidence type="ECO:0000256" key="1">
    <source>
        <dbReference type="SAM" id="MobiDB-lite"/>
    </source>
</evidence>
<comment type="caution">
    <text evidence="2">The sequence shown here is derived from an EMBL/GenBank/DDBJ whole genome shotgun (WGS) entry which is preliminary data.</text>
</comment>
<accession>A0A2G8SPD1</accession>
<sequence>MPRTANDDPDRSRILLREFKKRRQPKRCDSLPCFQAVPGTRQLYLCHRCRFTNTICKICPWCLSPCDVAAQVAVSLVRRRLSSPMLLSDAQKMQLAKIERATNPPPTVAALLPTAARSSPSPARGGVALSHEAGTSSTTIPPRSTRRLPGASADAEADDLRRRHRNAALYSATDVVATMTEDSTLQPFLDQIAAACSEGRAITTPEPLIATPPHSVRTSWDALSPMSRTSRPRTPGPPSSPGPRGRMLNGDGPIMYPSERPPSKLSAPLSPTSHSSTPCLRHKRRMPALRQRSSCHLRRRSTSSVSSCRRETGNFSSPASSPRPKTATTATSPPGSPQPKTVRSIRFGSPSPGPSPGPVLDEIPLGHPQRPLYTAIRKNMSRPESPTPSAAASASFDFHVYERGTRSLDIDDAPPALRYGSLARASQLAIAYNTAAARPALFGTATGFSVSGETEMRMDLARSRSMDGVPGDFAFREGKRGRQEGASTSVKARVKSLGKTLKGLLRVKN</sequence>
<feature type="compositionally biased region" description="Low complexity" evidence="1">
    <location>
        <begin position="135"/>
        <end position="149"/>
    </location>
</feature>
<feature type="region of interest" description="Disordered" evidence="1">
    <location>
        <begin position="116"/>
        <end position="160"/>
    </location>
</feature>
<reference evidence="2 3" key="1">
    <citation type="journal article" date="2015" name="Sci. Rep.">
        <title>Chromosome-level genome map provides insights into diverse defense mechanisms in the medicinal fungus Ganoderma sinense.</title>
        <authorList>
            <person name="Zhu Y."/>
            <person name="Xu J."/>
            <person name="Sun C."/>
            <person name="Zhou S."/>
            <person name="Xu H."/>
            <person name="Nelson D.R."/>
            <person name="Qian J."/>
            <person name="Song J."/>
            <person name="Luo H."/>
            <person name="Xiang L."/>
            <person name="Li Y."/>
            <person name="Xu Z."/>
            <person name="Ji A."/>
            <person name="Wang L."/>
            <person name="Lu S."/>
            <person name="Hayward A."/>
            <person name="Sun W."/>
            <person name="Li X."/>
            <person name="Schwartz D.C."/>
            <person name="Wang Y."/>
            <person name="Chen S."/>
        </authorList>
    </citation>
    <scope>NUCLEOTIDE SEQUENCE [LARGE SCALE GENOMIC DNA]</scope>
    <source>
        <strain evidence="2 3">ZZ0214-1</strain>
    </source>
</reference>
<organism evidence="2 3">
    <name type="scientific">Ganoderma sinense ZZ0214-1</name>
    <dbReference type="NCBI Taxonomy" id="1077348"/>
    <lineage>
        <taxon>Eukaryota</taxon>
        <taxon>Fungi</taxon>
        <taxon>Dikarya</taxon>
        <taxon>Basidiomycota</taxon>
        <taxon>Agaricomycotina</taxon>
        <taxon>Agaricomycetes</taxon>
        <taxon>Polyporales</taxon>
        <taxon>Polyporaceae</taxon>
        <taxon>Ganoderma</taxon>
    </lineage>
</organism>
<protein>
    <submittedName>
        <fullName evidence="2">Uncharacterized protein</fullName>
    </submittedName>
</protein>
<name>A0A2G8SPD1_9APHY</name>
<evidence type="ECO:0000313" key="2">
    <source>
        <dbReference type="EMBL" id="PIL35626.1"/>
    </source>
</evidence>
<dbReference type="OrthoDB" id="2687560at2759"/>
<feature type="region of interest" description="Disordered" evidence="1">
    <location>
        <begin position="203"/>
        <end position="367"/>
    </location>
</feature>
<dbReference type="AlphaFoldDB" id="A0A2G8SPD1"/>